<accession>A0A267H6A4</accession>
<dbReference type="STRING" id="282301.A0A267H6A4"/>
<dbReference type="InterPro" id="IPR051177">
    <property type="entry name" value="CIK-Related_Protein"/>
</dbReference>
<dbReference type="InterPro" id="IPR001245">
    <property type="entry name" value="Ser-Thr/Tyr_kinase_cat_dom"/>
</dbReference>
<sequence length="754" mass="81210">MGNDVSVSASEFAFNDMQTHKFGSYSIEYSTFHVTEANHKFVKSSHINSSLTCFIYKSNEEAIANECLRNALVLKSVRHPSIVKFLDSIQQSWLTGIVTELVSPLEDYLPDLYPDEAVQGVHSICSALAFLHATAQLSHNNVCQRSLFCTSQGQWKLGGFELCRPFGQMSADVLKTVRTRLGDCAIDRDEAYVFSADRRDSFDLYCLGRTALDICDAIDAVRCSKLPDPQPQPQQQRRRQHLDQLRNLAKNCLCSASPTERTPAKRLQRHVAFSANCFTQLSGFLADFSLKSEDELRQFYVALKSRLFELPEGLVARRLGRLLLGRLPLTHPMAATYLLPYLLRPYRGAARPPDGDCLLSEANFQRELVPYLAMVLRIRDLPVRCALLEHFPAYCHLLDWAGAHRSLIPELLLGLRDRHDRLVARTHLAVAALLPLAGYAALFGDKADATRQSLFTDAQPRRRLLGAAPGDPTDQLGTAAGVGDSGFNSSSSCGAGSAPLPLRDLAALSDRYKGPEEAAAAEARRQAAMVEAESARILADRHRLKSAAQDDNSRLATVAEEPPPVATLSDPDDDDADWGNEWESDGMAGGGGSDAGNAGDVEIAASDSQPAPAPSKQPPPSSSQTAGLTAEALTIKPVVTAAGRQIDEFLAELEPSIRGASSPVSVSMATKEQKKQQQQQTAPSAALALAMAEGEGGEADAADGWSDDGDAWGLDEEVDGDEDASAAAPGRCNGGAGEDQQPAATERPASAGDA</sequence>
<feature type="compositionally biased region" description="Low complexity" evidence="2">
    <location>
        <begin position="676"/>
        <end position="693"/>
    </location>
</feature>
<feature type="domain" description="Protein kinase" evidence="3">
    <location>
        <begin position="14"/>
        <end position="273"/>
    </location>
</feature>
<evidence type="ECO:0000259" key="3">
    <source>
        <dbReference type="PROSITE" id="PS50011"/>
    </source>
</evidence>
<dbReference type="InterPro" id="IPR011989">
    <property type="entry name" value="ARM-like"/>
</dbReference>
<dbReference type="PANTHER" id="PTHR12984:SF15">
    <property type="entry name" value="PROTEIN-ASSOCIATING WITH THE CARBOXYL-TERMINAL DOMAIN OF EZRIN"/>
    <property type="match status" value="1"/>
</dbReference>
<dbReference type="EMBL" id="NIVC01000033">
    <property type="protein sequence ID" value="PAA93082.1"/>
    <property type="molecule type" value="Genomic_DNA"/>
</dbReference>
<organism evidence="4 5">
    <name type="scientific">Macrostomum lignano</name>
    <dbReference type="NCBI Taxonomy" id="282301"/>
    <lineage>
        <taxon>Eukaryota</taxon>
        <taxon>Metazoa</taxon>
        <taxon>Spiralia</taxon>
        <taxon>Lophotrochozoa</taxon>
        <taxon>Platyhelminthes</taxon>
        <taxon>Rhabditophora</taxon>
        <taxon>Macrostomorpha</taxon>
        <taxon>Macrostomida</taxon>
        <taxon>Macrostomidae</taxon>
        <taxon>Macrostomum</taxon>
    </lineage>
</organism>
<dbReference type="InterPro" id="IPR000719">
    <property type="entry name" value="Prot_kinase_dom"/>
</dbReference>
<dbReference type="AlphaFoldDB" id="A0A267H6A4"/>
<dbReference type="GO" id="GO:0004672">
    <property type="term" value="F:protein kinase activity"/>
    <property type="evidence" value="ECO:0007669"/>
    <property type="project" value="InterPro"/>
</dbReference>
<feature type="compositionally biased region" description="Acidic residues" evidence="2">
    <location>
        <begin position="570"/>
        <end position="584"/>
    </location>
</feature>
<dbReference type="GO" id="GO:0005524">
    <property type="term" value="F:ATP binding"/>
    <property type="evidence" value="ECO:0007669"/>
    <property type="project" value="InterPro"/>
</dbReference>
<dbReference type="SUPFAM" id="SSF56112">
    <property type="entry name" value="Protein kinase-like (PK-like)"/>
    <property type="match status" value="1"/>
</dbReference>
<evidence type="ECO:0000256" key="2">
    <source>
        <dbReference type="SAM" id="MobiDB-lite"/>
    </source>
</evidence>
<feature type="compositionally biased region" description="Pro residues" evidence="2">
    <location>
        <begin position="611"/>
        <end position="621"/>
    </location>
</feature>
<comment type="similarity">
    <text evidence="1">Belongs to the protein kinase superfamily.</text>
</comment>
<evidence type="ECO:0000256" key="1">
    <source>
        <dbReference type="ARBA" id="ARBA00038349"/>
    </source>
</evidence>
<dbReference type="Gene3D" id="1.25.10.10">
    <property type="entry name" value="Leucine-rich Repeat Variant"/>
    <property type="match status" value="1"/>
</dbReference>
<dbReference type="Proteomes" id="UP000215902">
    <property type="component" value="Unassembled WGS sequence"/>
</dbReference>
<protein>
    <recommendedName>
        <fullName evidence="3">Protein kinase domain-containing protein</fullName>
    </recommendedName>
</protein>
<dbReference type="InterPro" id="IPR011009">
    <property type="entry name" value="Kinase-like_dom_sf"/>
</dbReference>
<dbReference type="OrthoDB" id="9942861at2759"/>
<dbReference type="PROSITE" id="PS50011">
    <property type="entry name" value="PROTEIN_KINASE_DOM"/>
    <property type="match status" value="1"/>
</dbReference>
<evidence type="ECO:0000313" key="5">
    <source>
        <dbReference type="Proteomes" id="UP000215902"/>
    </source>
</evidence>
<feature type="compositionally biased region" description="Acidic residues" evidence="2">
    <location>
        <begin position="695"/>
        <end position="724"/>
    </location>
</feature>
<feature type="region of interest" description="Disordered" evidence="2">
    <location>
        <begin position="655"/>
        <end position="754"/>
    </location>
</feature>
<dbReference type="Pfam" id="PF07714">
    <property type="entry name" value="PK_Tyr_Ser-Thr"/>
    <property type="match status" value="1"/>
</dbReference>
<dbReference type="Gene3D" id="3.30.200.20">
    <property type="entry name" value="Phosphorylase Kinase, domain 1"/>
    <property type="match status" value="1"/>
</dbReference>
<feature type="compositionally biased region" description="Low complexity" evidence="2">
    <location>
        <begin position="595"/>
        <end position="610"/>
    </location>
</feature>
<reference evidence="4 5" key="1">
    <citation type="submission" date="2017-06" db="EMBL/GenBank/DDBJ databases">
        <title>A platform for efficient transgenesis in Macrostomum lignano, a flatworm model organism for stem cell research.</title>
        <authorList>
            <person name="Berezikov E."/>
        </authorList>
    </citation>
    <scope>NUCLEOTIDE SEQUENCE [LARGE SCALE GENOMIC DNA]</scope>
    <source>
        <strain evidence="4">DV1</strain>
        <tissue evidence="4">Whole organism</tissue>
    </source>
</reference>
<name>A0A267H6A4_9PLAT</name>
<feature type="region of interest" description="Disordered" evidence="2">
    <location>
        <begin position="464"/>
        <end position="496"/>
    </location>
</feature>
<dbReference type="PANTHER" id="PTHR12984">
    <property type="entry name" value="SCY1-RELATED S/T PROTEIN KINASE-LIKE"/>
    <property type="match status" value="1"/>
</dbReference>
<feature type="region of interest" description="Disordered" evidence="2">
    <location>
        <begin position="542"/>
        <end position="628"/>
    </location>
</feature>
<keyword evidence="5" id="KW-1185">Reference proteome</keyword>
<gene>
    <name evidence="4" type="ORF">BOX15_Mlig023345g4</name>
</gene>
<proteinExistence type="inferred from homology"/>
<evidence type="ECO:0000313" key="4">
    <source>
        <dbReference type="EMBL" id="PAA93082.1"/>
    </source>
</evidence>
<comment type="caution">
    <text evidence="4">The sequence shown here is derived from an EMBL/GenBank/DDBJ whole genome shotgun (WGS) entry which is preliminary data.</text>
</comment>
<dbReference type="Gene3D" id="1.10.510.10">
    <property type="entry name" value="Transferase(Phosphotransferase) domain 1"/>
    <property type="match status" value="1"/>
</dbReference>